<dbReference type="Proteomes" id="UP000639403">
    <property type="component" value="Unassembled WGS sequence"/>
</dbReference>
<name>A0A8H7P6S0_9APHY</name>
<protein>
    <submittedName>
        <fullName evidence="1">Uncharacterized protein</fullName>
    </submittedName>
</protein>
<dbReference type="AlphaFoldDB" id="A0A8H7P6S0"/>
<accession>A0A8H7P6S0</accession>
<dbReference type="EMBL" id="JADOXO010000032">
    <property type="protein sequence ID" value="KAF9818296.1"/>
    <property type="molecule type" value="Genomic_DNA"/>
</dbReference>
<gene>
    <name evidence="1" type="ORF">IEO21_02924</name>
</gene>
<evidence type="ECO:0000313" key="2">
    <source>
        <dbReference type="Proteomes" id="UP000639403"/>
    </source>
</evidence>
<reference evidence="1" key="1">
    <citation type="submission" date="2020-11" db="EMBL/GenBank/DDBJ databases">
        <authorList>
            <person name="Koelle M."/>
            <person name="Horta M.A.C."/>
            <person name="Nowrousian M."/>
            <person name="Ohm R.A."/>
            <person name="Benz P."/>
            <person name="Pilgard A."/>
        </authorList>
    </citation>
    <scope>NUCLEOTIDE SEQUENCE</scope>
    <source>
        <strain evidence="1">FPRL280</strain>
    </source>
</reference>
<comment type="caution">
    <text evidence="1">The sequence shown here is derived from an EMBL/GenBank/DDBJ whole genome shotgun (WGS) entry which is preliminary data.</text>
</comment>
<organism evidence="1 2">
    <name type="scientific">Rhodonia placenta</name>
    <dbReference type="NCBI Taxonomy" id="104341"/>
    <lineage>
        <taxon>Eukaryota</taxon>
        <taxon>Fungi</taxon>
        <taxon>Dikarya</taxon>
        <taxon>Basidiomycota</taxon>
        <taxon>Agaricomycotina</taxon>
        <taxon>Agaricomycetes</taxon>
        <taxon>Polyporales</taxon>
        <taxon>Adustoporiaceae</taxon>
        <taxon>Rhodonia</taxon>
    </lineage>
</organism>
<reference evidence="1" key="2">
    <citation type="journal article" name="Front. Microbiol.">
        <title>Degradative Capacity of Two Strains of Rhodonia placenta: From Phenotype to Genotype.</title>
        <authorList>
            <person name="Kolle M."/>
            <person name="Horta M.A.C."/>
            <person name="Nowrousian M."/>
            <person name="Ohm R.A."/>
            <person name="Benz J.P."/>
            <person name="Pilgard A."/>
        </authorList>
    </citation>
    <scope>NUCLEOTIDE SEQUENCE</scope>
    <source>
        <strain evidence="1">FPRL280</strain>
    </source>
</reference>
<proteinExistence type="predicted"/>
<sequence length="397" mass="44414">MSRQIFIQSETSLRRVSEYSRFFPDDSDSLALHIHDNRKRPFAHSSPLFLAAYIRPRTLCLRGAIWTGPKSRFHPDSFFDYLPLFASVTSLWVSSCTFRSTRDLERLLAAFPKLDDVVLHKVDCFAAIKEPYAGFVAERRIAHDDYRRITAICYNSLTFWDVPSGIVASLLNWLASGPERMTTIQSLTIGGIEVPSWQHFTETLLPRFNPSLQNLCLPFAPKGQSYFDGGSQACLTPKSATEHVRLIPNTKLKVLVLNCCMFGAEDWSHACHAVGSFLSKIQKSQLTALLFELADATSQSDGNDCCTGDAFVGNMATVTMRADCSAAKPRFPACLGVLANRLPIEHVRQCNAVSNADARNFFHQLMFGLCGADGWNACGVIRDEWTLDSGRRSRWHD</sequence>
<evidence type="ECO:0000313" key="1">
    <source>
        <dbReference type="EMBL" id="KAF9818296.1"/>
    </source>
</evidence>